<proteinExistence type="predicted"/>
<gene>
    <name evidence="1" type="ORF">TWF970_010770</name>
</gene>
<dbReference type="EMBL" id="JAABOJ010000073">
    <property type="protein sequence ID" value="KAF3270567.1"/>
    <property type="molecule type" value="Genomic_DNA"/>
</dbReference>
<organism evidence="1 2">
    <name type="scientific">Orbilia oligospora</name>
    <name type="common">Nematode-trapping fungus</name>
    <name type="synonym">Arthrobotrys oligospora</name>
    <dbReference type="NCBI Taxonomy" id="2813651"/>
    <lineage>
        <taxon>Eukaryota</taxon>
        <taxon>Fungi</taxon>
        <taxon>Dikarya</taxon>
        <taxon>Ascomycota</taxon>
        <taxon>Pezizomycotina</taxon>
        <taxon>Orbiliomycetes</taxon>
        <taxon>Orbiliales</taxon>
        <taxon>Orbiliaceae</taxon>
        <taxon>Orbilia</taxon>
    </lineage>
</organism>
<evidence type="ECO:0000313" key="1">
    <source>
        <dbReference type="EMBL" id="KAF3270567.1"/>
    </source>
</evidence>
<reference evidence="1 2" key="1">
    <citation type="submission" date="2020-01" db="EMBL/GenBank/DDBJ databases">
        <authorList>
            <person name="Palmer J.M."/>
        </authorList>
    </citation>
    <scope>NUCLEOTIDE SEQUENCE [LARGE SCALE GENOMIC DNA]</scope>
    <source>
        <strain evidence="1 2">TWF970</strain>
    </source>
</reference>
<dbReference type="Proteomes" id="UP000474640">
    <property type="component" value="Unassembled WGS sequence"/>
</dbReference>
<protein>
    <submittedName>
        <fullName evidence="1">Uncharacterized protein</fullName>
    </submittedName>
</protein>
<sequence>MSAALEQLPQLKILRLIYPSYERKIFWVGRYLPCFRSLQVLQIVNSPPIRLTELVDFVKVAVECHSLGKLALTLHKTTAGAISFIRQYDYYKGHCNSASSTDSAANDLSNILSGFSRRRSFRYGYIEAVDYAQEPGQAHSITRHLWDTAGDRFRMRYQRKDLLTGLEYQRDL</sequence>
<accession>A0A7C8VG19</accession>
<evidence type="ECO:0000313" key="2">
    <source>
        <dbReference type="Proteomes" id="UP000474640"/>
    </source>
</evidence>
<comment type="caution">
    <text evidence="1">The sequence shown here is derived from an EMBL/GenBank/DDBJ whole genome shotgun (WGS) entry which is preliminary data.</text>
</comment>
<name>A0A7C8VG19_ORBOL</name>
<dbReference type="AlphaFoldDB" id="A0A7C8VG19"/>